<evidence type="ECO:0000313" key="1">
    <source>
        <dbReference type="EMBL" id="GHO83183.1"/>
    </source>
</evidence>
<sequence>MAQSSFEQDIFIQASPEKVKAFLSTLDNHRQIHPLIVNIQHTHTSTAPDGTTINHYVIRDRMKQGPFLMTFSYRVKMNINTLGIIVYDAHQSPGIYLHNTTQCLPEGSGTRVKERVEITSPGLLAKTVYTQARASHQDMFINLKKLLEEESTRTAS</sequence>
<dbReference type="Gene3D" id="3.30.530.20">
    <property type="match status" value="1"/>
</dbReference>
<organism evidence="1 2">
    <name type="scientific">Dictyobacter formicarum</name>
    <dbReference type="NCBI Taxonomy" id="2778368"/>
    <lineage>
        <taxon>Bacteria</taxon>
        <taxon>Bacillati</taxon>
        <taxon>Chloroflexota</taxon>
        <taxon>Ktedonobacteria</taxon>
        <taxon>Ktedonobacterales</taxon>
        <taxon>Dictyobacteraceae</taxon>
        <taxon>Dictyobacter</taxon>
    </lineage>
</organism>
<dbReference type="RefSeq" id="WP_201360868.1">
    <property type="nucleotide sequence ID" value="NZ_BNJJ01000003.1"/>
</dbReference>
<reference evidence="1 2" key="1">
    <citation type="journal article" date="2021" name="Int. J. Syst. Evol. Microbiol.">
        <title>Reticulibacter mediterranei gen. nov., sp. nov., within the new family Reticulibacteraceae fam. nov., and Ktedonospora formicarum gen. nov., sp. nov., Ktedonobacter robiniae sp. nov., Dictyobacter formicarum sp. nov. and Dictyobacter arantiisoli sp. nov., belonging to the class Ktedonobacteria.</title>
        <authorList>
            <person name="Yabe S."/>
            <person name="Zheng Y."/>
            <person name="Wang C.M."/>
            <person name="Sakai Y."/>
            <person name="Abe K."/>
            <person name="Yokota A."/>
            <person name="Donadio S."/>
            <person name="Cavaletti L."/>
            <person name="Monciardini P."/>
        </authorList>
    </citation>
    <scope>NUCLEOTIDE SEQUENCE [LARGE SCALE GENOMIC DNA]</scope>
    <source>
        <strain evidence="1 2">SOSP1-9</strain>
    </source>
</reference>
<name>A0ABQ3VBZ2_9CHLR</name>
<keyword evidence="2" id="KW-1185">Reference proteome</keyword>
<evidence type="ECO:0008006" key="3">
    <source>
        <dbReference type="Google" id="ProtNLM"/>
    </source>
</evidence>
<accession>A0ABQ3VBZ2</accession>
<proteinExistence type="predicted"/>
<dbReference type="InterPro" id="IPR023393">
    <property type="entry name" value="START-like_dom_sf"/>
</dbReference>
<protein>
    <recommendedName>
        <fullName evidence="3">SRPBCC family protein</fullName>
    </recommendedName>
</protein>
<dbReference type="CDD" id="cd07812">
    <property type="entry name" value="SRPBCC"/>
    <property type="match status" value="1"/>
</dbReference>
<comment type="caution">
    <text evidence="1">The sequence shown here is derived from an EMBL/GenBank/DDBJ whole genome shotgun (WGS) entry which is preliminary data.</text>
</comment>
<evidence type="ECO:0000313" key="2">
    <source>
        <dbReference type="Proteomes" id="UP000635565"/>
    </source>
</evidence>
<dbReference type="EMBL" id="BNJJ01000003">
    <property type="protein sequence ID" value="GHO83183.1"/>
    <property type="molecule type" value="Genomic_DNA"/>
</dbReference>
<dbReference type="Proteomes" id="UP000635565">
    <property type="component" value="Unassembled WGS sequence"/>
</dbReference>
<gene>
    <name evidence="1" type="ORF">KSZ_11890</name>
</gene>
<dbReference type="SUPFAM" id="SSF55961">
    <property type="entry name" value="Bet v1-like"/>
    <property type="match status" value="1"/>
</dbReference>